<feature type="compositionally biased region" description="Polar residues" evidence="7">
    <location>
        <begin position="819"/>
        <end position="829"/>
    </location>
</feature>
<dbReference type="EMBL" id="JAHFXF010000943">
    <property type="protein sequence ID" value="KAG9680746.1"/>
    <property type="molecule type" value="Genomic_DNA"/>
</dbReference>
<feature type="compositionally biased region" description="Pro residues" evidence="7">
    <location>
        <begin position="216"/>
        <end position="225"/>
    </location>
</feature>
<evidence type="ECO:0000256" key="3">
    <source>
        <dbReference type="ARBA" id="ARBA00022741"/>
    </source>
</evidence>
<feature type="compositionally biased region" description="Polar residues" evidence="7">
    <location>
        <begin position="903"/>
        <end position="917"/>
    </location>
</feature>
<evidence type="ECO:0000256" key="2">
    <source>
        <dbReference type="ARBA" id="ARBA00022490"/>
    </source>
</evidence>
<feature type="coiled-coil region" evidence="6">
    <location>
        <begin position="719"/>
        <end position="781"/>
    </location>
</feature>
<comment type="caution">
    <text evidence="9">The sequence shown here is derived from an EMBL/GenBank/DDBJ whole genome shotgun (WGS) entry which is preliminary data.</text>
</comment>
<feature type="non-terminal residue" evidence="9">
    <location>
        <position position="1219"/>
    </location>
</feature>
<proteinExistence type="predicted"/>
<dbReference type="PANTHER" id="PTHR47969:SF15">
    <property type="entry name" value="CHROMOSOME-ASSOCIATED KINESIN KIF4A-RELATED"/>
    <property type="match status" value="1"/>
</dbReference>
<feature type="compositionally biased region" description="Basic and acidic residues" evidence="7">
    <location>
        <begin position="424"/>
        <end position="442"/>
    </location>
</feature>
<dbReference type="GO" id="GO:0007052">
    <property type="term" value="P:mitotic spindle organization"/>
    <property type="evidence" value="ECO:0007669"/>
    <property type="project" value="TreeGrafter"/>
</dbReference>
<feature type="region of interest" description="Disordered" evidence="7">
    <location>
        <begin position="494"/>
        <end position="541"/>
    </location>
</feature>
<feature type="compositionally biased region" description="Polar residues" evidence="7">
    <location>
        <begin position="839"/>
        <end position="871"/>
    </location>
</feature>
<evidence type="ECO:0000313" key="10">
    <source>
        <dbReference type="Proteomes" id="UP000779574"/>
    </source>
</evidence>
<feature type="transmembrane region" description="Helical" evidence="8">
    <location>
        <begin position="173"/>
        <end position="191"/>
    </location>
</feature>
<reference evidence="9" key="2">
    <citation type="submission" date="2021-08" db="EMBL/GenBank/DDBJ databases">
        <authorList>
            <person name="Gostincar C."/>
            <person name="Sun X."/>
            <person name="Song Z."/>
            <person name="Gunde-Cimerman N."/>
        </authorList>
    </citation>
    <scope>NUCLEOTIDE SEQUENCE</scope>
    <source>
        <strain evidence="9">EXF-9911</strain>
    </source>
</reference>
<protein>
    <submittedName>
        <fullName evidence="9">Uncharacterized protein</fullName>
    </submittedName>
</protein>
<evidence type="ECO:0000313" key="9">
    <source>
        <dbReference type="EMBL" id="KAG9680746.1"/>
    </source>
</evidence>
<dbReference type="GO" id="GO:0005524">
    <property type="term" value="F:ATP binding"/>
    <property type="evidence" value="ECO:0007669"/>
    <property type="project" value="UniProtKB-KW"/>
</dbReference>
<reference evidence="9" key="1">
    <citation type="journal article" date="2021" name="J Fungi (Basel)">
        <title>Virulence traits and population genomics of the black yeast Aureobasidium melanogenum.</title>
        <authorList>
            <person name="Cernosa A."/>
            <person name="Sun X."/>
            <person name="Gostincar C."/>
            <person name="Fang C."/>
            <person name="Gunde-Cimerman N."/>
            <person name="Song Z."/>
        </authorList>
    </citation>
    <scope>NUCLEOTIDE SEQUENCE</scope>
    <source>
        <strain evidence="9">EXF-9911</strain>
    </source>
</reference>
<dbReference type="AlphaFoldDB" id="A0A9P8E453"/>
<gene>
    <name evidence="9" type="ORF">KCU76_g14950</name>
</gene>
<dbReference type="GO" id="GO:0007018">
    <property type="term" value="P:microtubule-based movement"/>
    <property type="evidence" value="ECO:0007669"/>
    <property type="project" value="InterPro"/>
</dbReference>
<feature type="transmembrane region" description="Helical" evidence="8">
    <location>
        <begin position="147"/>
        <end position="166"/>
    </location>
</feature>
<dbReference type="GO" id="GO:0005875">
    <property type="term" value="C:microtubule associated complex"/>
    <property type="evidence" value="ECO:0007669"/>
    <property type="project" value="TreeGrafter"/>
</dbReference>
<evidence type="ECO:0000256" key="4">
    <source>
        <dbReference type="ARBA" id="ARBA00022840"/>
    </source>
</evidence>
<feature type="region of interest" description="Disordered" evidence="7">
    <location>
        <begin position="819"/>
        <end position="952"/>
    </location>
</feature>
<evidence type="ECO:0000256" key="8">
    <source>
        <dbReference type="SAM" id="Phobius"/>
    </source>
</evidence>
<feature type="compositionally biased region" description="Polar residues" evidence="7">
    <location>
        <begin position="408"/>
        <end position="423"/>
    </location>
</feature>
<feature type="compositionally biased region" description="Basic and acidic residues" evidence="7">
    <location>
        <begin position="494"/>
        <end position="508"/>
    </location>
</feature>
<dbReference type="GO" id="GO:0003777">
    <property type="term" value="F:microtubule motor activity"/>
    <property type="evidence" value="ECO:0007669"/>
    <property type="project" value="InterPro"/>
</dbReference>
<keyword evidence="5 6" id="KW-0175">Coiled coil</keyword>
<keyword evidence="8" id="KW-1133">Transmembrane helix</keyword>
<organism evidence="9 10">
    <name type="scientific">Aureobasidium melanogenum</name>
    <name type="common">Aureobasidium pullulans var. melanogenum</name>
    <dbReference type="NCBI Taxonomy" id="46634"/>
    <lineage>
        <taxon>Eukaryota</taxon>
        <taxon>Fungi</taxon>
        <taxon>Dikarya</taxon>
        <taxon>Ascomycota</taxon>
        <taxon>Pezizomycotina</taxon>
        <taxon>Dothideomycetes</taxon>
        <taxon>Dothideomycetidae</taxon>
        <taxon>Dothideales</taxon>
        <taxon>Saccotheciaceae</taxon>
        <taxon>Aureobasidium</taxon>
    </lineage>
</organism>
<sequence length="1219" mass="134706">MALRNFGNALLHVSYIAGAIWIGAHELALHNITDSDVYKGPIESPVTYPLDAPVVPSVEPLQQFTSISTIFDAPTITTTMTEYITVTRDNDPTPVPIFHELSSRNPYANNSFVLGAIPYVVPFFKSSYGQALTHILSSLGTHPVTKAIYQATASLLSFLLYLWSILPGGKQGLNTLVLALFLYALQFAYVWNPLARWSSRFFRRRGNKSPPYDSGPSPPPSPPSSGRPGGDDNDSRLASPKPPKETSSTGTQTTPGSTQSAETQTTGLVTEGERSCLDEVARLQGELENLRNELAQANADIGTRDVIIADRNITIDQYENERESDAQNHRREIDELQAQIDAAASSSEAENDEIKRLEEAHEAQIRGLQTNHGSTVQNLESVVQSLQTENDDLRHNNERLQNEKNAPGHQSESSSGTAENTNSAEERQRLEHQVRDLQEEVRSLTAAQEQQQKLSVEAQTEQETALADSKHKVEALESTRTGLTQQNEALLEQERAARQAEEKAKADAEALQSQVDSLEHSLSPARAGNEAAAGSQQEIADARKREGELQARVNDLQQRLSEAEAARNAAVRQQQDDAATAQRLRESEEQLTRRISNLEQGLLQAENVHAADLKQQQEKNEAVAVQKDEALDTLTAALQKANDDNISMKQKLAELQKENEDLLKQGRELQTVHDQYADLNERYKKAGDALHEDHEALKKTHANLMADKQAEVDQTRFNLLSAAQEKETLQNEISILNGQIRGLNDQIQEMNDENMEAQDVVTGLENQLQELQNQVTARDQEIERQRQFVIILRENNNNLNHELQLNNELAAALATDANQSPIGTQTSGPDEQMEDTNLPPRQTPFSNAPTFSPSHSARVSPYTSPAHSPTRGSKRDADASNAPEVPANRKATNALNRVIKTAVSPSRKNSTGESNDPAQDILDWCTDSQDGVAATASPSSDISNRPIATPRSRLNSPLRKMFNLTTSRPITPNVFETASGPTRQVITDFTNGALRNAPVLQPNHNFATGAIGHAQNPAAPGTVLDPALGGTAPLITLGAADPPIQDRDTARAEHNARDLEFRQQLQHEYRKKKSEEAYLEILRNELGNFDGQYEGDDPPDAAQTSTTDGSGDTDMAGALPSRLVVGSRQEHDYLRSMPDNENGRHDALYRRHNYRAPDTLDEFESPIYYSDFVQGSDAEISFLHSTMPANEDGRFDELYRGNNYKVPDSWDDFDNPVWY</sequence>
<evidence type="ECO:0000256" key="1">
    <source>
        <dbReference type="ARBA" id="ARBA00004496"/>
    </source>
</evidence>
<feature type="region of interest" description="Disordered" evidence="7">
    <location>
        <begin position="1089"/>
        <end position="1117"/>
    </location>
</feature>
<dbReference type="Proteomes" id="UP000779574">
    <property type="component" value="Unassembled WGS sequence"/>
</dbReference>
<dbReference type="PANTHER" id="PTHR47969">
    <property type="entry name" value="CHROMOSOME-ASSOCIATED KINESIN KIF4A-RELATED"/>
    <property type="match status" value="1"/>
</dbReference>
<feature type="compositionally biased region" description="Low complexity" evidence="7">
    <location>
        <begin position="566"/>
        <end position="582"/>
    </location>
</feature>
<comment type="subcellular location">
    <subcellularLocation>
        <location evidence="1">Cytoplasm</location>
    </subcellularLocation>
</comment>
<accession>A0A9P8E453</accession>
<keyword evidence="8" id="KW-0472">Membrane</keyword>
<dbReference type="GO" id="GO:0005737">
    <property type="term" value="C:cytoplasm"/>
    <property type="evidence" value="ECO:0007669"/>
    <property type="project" value="UniProtKB-SubCell"/>
</dbReference>
<dbReference type="InterPro" id="IPR027640">
    <property type="entry name" value="Kinesin-like_fam"/>
</dbReference>
<dbReference type="GO" id="GO:0051231">
    <property type="term" value="P:spindle elongation"/>
    <property type="evidence" value="ECO:0007669"/>
    <property type="project" value="TreeGrafter"/>
</dbReference>
<keyword evidence="3" id="KW-0547">Nucleotide-binding</keyword>
<evidence type="ECO:0000256" key="6">
    <source>
        <dbReference type="SAM" id="Coils"/>
    </source>
</evidence>
<feature type="region of interest" description="Disordered" evidence="7">
    <location>
        <begin position="564"/>
        <end position="588"/>
    </location>
</feature>
<feature type="compositionally biased region" description="Polar residues" evidence="7">
    <location>
        <begin position="445"/>
        <end position="463"/>
    </location>
</feature>
<name>A0A9P8E453_AURME</name>
<feature type="region of interest" description="Disordered" evidence="7">
    <location>
        <begin position="207"/>
        <end position="273"/>
    </location>
</feature>
<keyword evidence="2" id="KW-0963">Cytoplasm</keyword>
<keyword evidence="4" id="KW-0067">ATP-binding</keyword>
<feature type="region of interest" description="Disordered" evidence="7">
    <location>
        <begin position="401"/>
        <end position="471"/>
    </location>
</feature>
<evidence type="ECO:0000256" key="7">
    <source>
        <dbReference type="SAM" id="MobiDB-lite"/>
    </source>
</evidence>
<keyword evidence="8" id="KW-0812">Transmembrane</keyword>
<evidence type="ECO:0000256" key="5">
    <source>
        <dbReference type="ARBA" id="ARBA00023054"/>
    </source>
</evidence>
<feature type="compositionally biased region" description="Low complexity" evidence="7">
    <location>
        <begin position="1104"/>
        <end position="1114"/>
    </location>
</feature>
<feature type="compositionally biased region" description="Low complexity" evidence="7">
    <location>
        <begin position="246"/>
        <end position="260"/>
    </location>
</feature>